<dbReference type="EMBL" id="CAEX01002856">
    <property type="protein sequence ID" value="CCD19203.1"/>
    <property type="molecule type" value="Genomic_DNA"/>
</dbReference>
<sequence length="567" mass="62070">MQSSSSLFLSPVSVPGRSASLFLCVSRSRRGVLLPRFLPAVPFCVHSVRLRCSTQFLHSGLFQLRLRPLFFLVTLCVCVAERCAFPSSVFREVLLSSSLCCRAFGFSLPVFAPRLFSVNVLPLLPSGAQKKRTPGKRFPARASFPRCPSLHRAAPLDGLLSFAHPVPWCVTANSSNVLAGAPLPLHLLSPLSRLAWYRHISVACVLHCLAKAASQASRIPLFTSSLISCRLRGPRAPCFLFLAPRSRRVLRVLRPTVRRLRFSRVFLPLLGTPKPFLFPLSLLPSLAKSLAPAPTFFLGVSVPVSSLSSVPCLLSPAYLVGRALSRKPNPHSSHKLACRVAFLMAMFPTRALSCTPALPRQCATSATPWHFFVPSLYGSRTSPSPACRLRTFIPLSLPQPNASLPCVFRFLLLFPAPHGAPPTPPRLSANSISFQPSHAATDSHHTSPRRCSLPRSLLQRPCRCWPSCLRCVSDRSSYPSPRFPLPSAASIATFASPLRACRVPLFLSHSAKRCLFRLVLSLALPSLPLFRQVSCASLAPALLLFCFPCLACVLSPLLSRAPRRNFL</sequence>
<keyword evidence="1" id="KW-0472">Membrane</keyword>
<feature type="transmembrane region" description="Helical" evidence="1">
    <location>
        <begin position="537"/>
        <end position="558"/>
    </location>
</feature>
<dbReference type="AlphaFoldDB" id="F9WNT2"/>
<evidence type="ECO:0008006" key="4">
    <source>
        <dbReference type="Google" id="ProtNLM"/>
    </source>
</evidence>
<evidence type="ECO:0000313" key="2">
    <source>
        <dbReference type="EMBL" id="CCD19203.1"/>
    </source>
</evidence>
<keyword evidence="3" id="KW-1185">Reference proteome</keyword>
<evidence type="ECO:0000313" key="3">
    <source>
        <dbReference type="Proteomes" id="UP000009027"/>
    </source>
</evidence>
<proteinExistence type="predicted"/>
<evidence type="ECO:0000256" key="1">
    <source>
        <dbReference type="SAM" id="Phobius"/>
    </source>
</evidence>
<dbReference type="Proteomes" id="UP000009027">
    <property type="component" value="Unassembled WGS sequence"/>
</dbReference>
<keyword evidence="1" id="KW-0812">Transmembrane</keyword>
<accession>F9WNT2</accession>
<protein>
    <recommendedName>
        <fullName evidence="4">Transmembrane protein</fullName>
    </recommendedName>
</protein>
<gene>
    <name evidence="2" type="ORF">TvY486_0018950</name>
</gene>
<keyword evidence="1" id="KW-1133">Transmembrane helix</keyword>
<reference evidence="2 3" key="1">
    <citation type="journal article" date="2012" name="Proc. Natl. Acad. Sci. U.S.A.">
        <title>Antigenic diversity is generated by distinct evolutionary mechanisms in African trypanosome species.</title>
        <authorList>
            <person name="Jackson A.P."/>
            <person name="Berry A."/>
            <person name="Aslett M."/>
            <person name="Allison H.C."/>
            <person name="Burton P."/>
            <person name="Vavrova-Anderson J."/>
            <person name="Brown R."/>
            <person name="Browne H."/>
            <person name="Corton N."/>
            <person name="Hauser H."/>
            <person name="Gamble J."/>
            <person name="Gilderthorp R."/>
            <person name="Marcello L."/>
            <person name="McQuillan J."/>
            <person name="Otto T.D."/>
            <person name="Quail M.A."/>
            <person name="Sanders M.J."/>
            <person name="van Tonder A."/>
            <person name="Ginger M.L."/>
            <person name="Field M.C."/>
            <person name="Barry J.D."/>
            <person name="Hertz-Fowler C."/>
            <person name="Berriman M."/>
        </authorList>
    </citation>
    <scope>NUCLEOTIDE SEQUENCE</scope>
    <source>
        <strain evidence="2 3">Y486</strain>
    </source>
</reference>
<name>F9WNT2_TRYVY</name>
<dbReference type="VEuPathDB" id="TriTrypDB:TvY486_0018950"/>
<organism evidence="2 3">
    <name type="scientific">Trypanosoma vivax (strain Y486)</name>
    <dbReference type="NCBI Taxonomy" id="1055687"/>
    <lineage>
        <taxon>Eukaryota</taxon>
        <taxon>Discoba</taxon>
        <taxon>Euglenozoa</taxon>
        <taxon>Kinetoplastea</taxon>
        <taxon>Metakinetoplastina</taxon>
        <taxon>Trypanosomatida</taxon>
        <taxon>Trypanosomatidae</taxon>
        <taxon>Trypanosoma</taxon>
        <taxon>Duttonella</taxon>
    </lineage>
</organism>